<evidence type="ECO:0000256" key="3">
    <source>
        <dbReference type="ARBA" id="ARBA00022764"/>
    </source>
</evidence>
<evidence type="ECO:0000256" key="1">
    <source>
        <dbReference type="ARBA" id="ARBA00022448"/>
    </source>
</evidence>
<keyword evidence="3 4" id="KW-0574">Periplasm</keyword>
<keyword evidence="1 4" id="KW-0813">Transport</keyword>
<comment type="function">
    <text evidence="4">Involved in the assembly of lipopolysaccharide (LPS). Required for the translocation of LPS from the inner membrane to the outer membrane. May form a bridge between the inner membrane and the outer membrane, via interactions with LptC and LptD, thereby facilitating LPS transfer across the periplasm.</text>
</comment>
<dbReference type="EMBL" id="JAHLFG010000057">
    <property type="protein sequence ID" value="MBU3826856.1"/>
    <property type="molecule type" value="Genomic_DNA"/>
</dbReference>
<evidence type="ECO:0000256" key="2">
    <source>
        <dbReference type="ARBA" id="ARBA00022729"/>
    </source>
</evidence>
<dbReference type="HAMAP" id="MF_01914">
    <property type="entry name" value="LPS_assembly_LptA"/>
    <property type="match status" value="1"/>
</dbReference>
<proteinExistence type="inferred from homology"/>
<accession>A0A9E2KN54</accession>
<feature type="chain" id="PRO_5039772914" description="Lipopolysaccharide export system protein LptA" evidence="4">
    <location>
        <begin position="25"/>
        <end position="171"/>
    </location>
</feature>
<comment type="similarity">
    <text evidence="4">Belongs to the LptA family.</text>
</comment>
<dbReference type="Gene3D" id="2.60.450.10">
    <property type="entry name" value="Lipopolysaccharide (LPS) transport protein A like domain"/>
    <property type="match status" value="1"/>
</dbReference>
<dbReference type="Proteomes" id="UP000824150">
    <property type="component" value="Unassembled WGS sequence"/>
</dbReference>
<dbReference type="GO" id="GO:0030288">
    <property type="term" value="C:outer membrane-bounded periplasmic space"/>
    <property type="evidence" value="ECO:0007669"/>
    <property type="project" value="TreeGrafter"/>
</dbReference>
<reference evidence="6" key="2">
    <citation type="submission" date="2021-04" db="EMBL/GenBank/DDBJ databases">
        <authorList>
            <person name="Gilroy R."/>
        </authorList>
    </citation>
    <scope>NUCLEOTIDE SEQUENCE</scope>
    <source>
        <strain evidence="6">687</strain>
    </source>
</reference>
<dbReference type="GO" id="GO:0015920">
    <property type="term" value="P:lipopolysaccharide transport"/>
    <property type="evidence" value="ECO:0007669"/>
    <property type="project" value="UniProtKB-UniRule"/>
</dbReference>
<dbReference type="AlphaFoldDB" id="A0A9E2KN54"/>
<dbReference type="GO" id="GO:0001530">
    <property type="term" value="F:lipopolysaccharide binding"/>
    <property type="evidence" value="ECO:0007669"/>
    <property type="project" value="InterPro"/>
</dbReference>
<dbReference type="PANTHER" id="PTHR36504">
    <property type="entry name" value="LIPOPOLYSACCHARIDE EXPORT SYSTEM PROTEIN LPTA"/>
    <property type="match status" value="1"/>
</dbReference>
<feature type="domain" description="Organic solvent tolerance-like N-terminal" evidence="5">
    <location>
        <begin position="37"/>
        <end position="146"/>
    </location>
</feature>
<name>A0A9E2KN54_9GAMM</name>
<gene>
    <name evidence="4 6" type="primary">lptA</name>
    <name evidence="6" type="ORF">IAA31_05140</name>
</gene>
<dbReference type="GO" id="GO:0009279">
    <property type="term" value="C:cell outer membrane"/>
    <property type="evidence" value="ECO:0007669"/>
    <property type="project" value="TreeGrafter"/>
</dbReference>
<dbReference type="InterPro" id="IPR005653">
    <property type="entry name" value="OstA-like_N"/>
</dbReference>
<sequence precursor="true">MIRTRATNLIKLSFLLLCTVSATSFGKSDDYKQPINVVSEQQLADLKANKVIFEGDVVATQGTMEIKADKIEVTRGSDSKLESIIAYGHPVTFQQILDNGKPIHTRSSTLSYLPKQSLVVLNGRATIWQNESSMTGERIEYNIVTQRMRADNASTQGGRVSTTFVPAELEE</sequence>
<dbReference type="GO" id="GO:0043165">
    <property type="term" value="P:Gram-negative-bacterium-type cell outer membrane assembly"/>
    <property type="evidence" value="ECO:0007669"/>
    <property type="project" value="UniProtKB-UniRule"/>
</dbReference>
<keyword evidence="2 4" id="KW-0732">Signal</keyword>
<comment type="subunit">
    <text evidence="4">Component of the lipopolysaccharide transport and assembly complex.</text>
</comment>
<comment type="caution">
    <text evidence="6">The sequence shown here is derived from an EMBL/GenBank/DDBJ whole genome shotgun (WGS) entry which is preliminary data.</text>
</comment>
<dbReference type="PANTHER" id="PTHR36504:SF1">
    <property type="entry name" value="LIPOPOLYSACCHARIDE EXPORT SYSTEM PROTEIN LPTA"/>
    <property type="match status" value="1"/>
</dbReference>
<evidence type="ECO:0000259" key="5">
    <source>
        <dbReference type="Pfam" id="PF03968"/>
    </source>
</evidence>
<comment type="subcellular location">
    <subcellularLocation>
        <location evidence="4">Periplasm</location>
    </subcellularLocation>
</comment>
<dbReference type="GO" id="GO:0017089">
    <property type="term" value="F:glycolipid transfer activity"/>
    <property type="evidence" value="ECO:0007669"/>
    <property type="project" value="TreeGrafter"/>
</dbReference>
<dbReference type="InterPro" id="IPR052037">
    <property type="entry name" value="LPS_export_LptA"/>
</dbReference>
<evidence type="ECO:0000313" key="7">
    <source>
        <dbReference type="Proteomes" id="UP000824150"/>
    </source>
</evidence>
<reference evidence="6" key="1">
    <citation type="journal article" date="2021" name="PeerJ">
        <title>Extensive microbial diversity within the chicken gut microbiome revealed by metagenomics and culture.</title>
        <authorList>
            <person name="Gilroy R."/>
            <person name="Ravi A."/>
            <person name="Getino M."/>
            <person name="Pursley I."/>
            <person name="Horton D.L."/>
            <person name="Alikhan N.F."/>
            <person name="Baker D."/>
            <person name="Gharbi K."/>
            <person name="Hall N."/>
            <person name="Watson M."/>
            <person name="Adriaenssens E.M."/>
            <person name="Foster-Nyarko E."/>
            <person name="Jarju S."/>
            <person name="Secka A."/>
            <person name="Antonio M."/>
            <person name="Oren A."/>
            <person name="Chaudhuri R.R."/>
            <person name="La Ragione R."/>
            <person name="Hildebrand F."/>
            <person name="Pallen M.J."/>
        </authorList>
    </citation>
    <scope>NUCLEOTIDE SEQUENCE</scope>
    <source>
        <strain evidence="6">687</strain>
    </source>
</reference>
<feature type="signal peptide" evidence="4">
    <location>
        <begin position="1"/>
        <end position="24"/>
    </location>
</feature>
<evidence type="ECO:0000313" key="6">
    <source>
        <dbReference type="EMBL" id="MBU3826856.1"/>
    </source>
</evidence>
<protein>
    <recommendedName>
        <fullName evidence="4">Lipopolysaccharide export system protein LptA</fullName>
    </recommendedName>
</protein>
<dbReference type="Pfam" id="PF03968">
    <property type="entry name" value="LptD_N"/>
    <property type="match status" value="1"/>
</dbReference>
<evidence type="ECO:0000256" key="4">
    <source>
        <dbReference type="HAMAP-Rule" id="MF_01914"/>
    </source>
</evidence>
<dbReference type="InterPro" id="IPR014340">
    <property type="entry name" value="LptA"/>
</dbReference>
<dbReference type="NCBIfam" id="TIGR03002">
    <property type="entry name" value="outer_YhbN_LptA"/>
    <property type="match status" value="1"/>
</dbReference>
<organism evidence="6 7">
    <name type="scientific">Candidatus Anaerobiospirillum merdipullorum</name>
    <dbReference type="NCBI Taxonomy" id="2838450"/>
    <lineage>
        <taxon>Bacteria</taxon>
        <taxon>Pseudomonadati</taxon>
        <taxon>Pseudomonadota</taxon>
        <taxon>Gammaproteobacteria</taxon>
        <taxon>Aeromonadales</taxon>
        <taxon>Succinivibrionaceae</taxon>
        <taxon>Anaerobiospirillum</taxon>
    </lineage>
</organism>